<dbReference type="Pfam" id="PF00731">
    <property type="entry name" value="AIRC"/>
    <property type="match status" value="1"/>
</dbReference>
<gene>
    <name evidence="3" type="primary">purE</name>
    <name evidence="7" type="ORF">SAMN05216245_10718</name>
</gene>
<dbReference type="UniPathway" id="UPA00074">
    <property type="reaction ID" value="UER00943"/>
</dbReference>
<feature type="binding site" evidence="3 5">
    <location>
        <position position="66"/>
    </location>
    <ligand>
        <name>substrate</name>
    </ligand>
</feature>
<evidence type="ECO:0000256" key="1">
    <source>
        <dbReference type="ARBA" id="ARBA00022755"/>
    </source>
</evidence>
<dbReference type="EC" id="5.4.99.18" evidence="3 4"/>
<dbReference type="NCBIfam" id="TIGR01162">
    <property type="entry name" value="purE"/>
    <property type="match status" value="1"/>
</dbReference>
<evidence type="ECO:0000256" key="3">
    <source>
        <dbReference type="HAMAP-Rule" id="MF_01929"/>
    </source>
</evidence>
<dbReference type="EMBL" id="FONL01000007">
    <property type="protein sequence ID" value="SFE46977.1"/>
    <property type="molecule type" value="Genomic_DNA"/>
</dbReference>
<organism evidence="7 8">
    <name type="scientific">Succiniclasticum ruminis DSM 9236</name>
    <dbReference type="NCBI Taxonomy" id="1123323"/>
    <lineage>
        <taxon>Bacteria</taxon>
        <taxon>Bacillati</taxon>
        <taxon>Bacillota</taxon>
        <taxon>Negativicutes</taxon>
        <taxon>Acidaminococcales</taxon>
        <taxon>Acidaminococcaceae</taxon>
        <taxon>Succiniclasticum</taxon>
    </lineage>
</organism>
<evidence type="ECO:0000256" key="4">
    <source>
        <dbReference type="PIRNR" id="PIRNR001338"/>
    </source>
</evidence>
<name>A0A1I2ATD2_9FIRM</name>
<dbReference type="SMART" id="SM01001">
    <property type="entry name" value="AIRC"/>
    <property type="match status" value="1"/>
</dbReference>
<dbReference type="GO" id="GO:0034023">
    <property type="term" value="F:5-(carboxyamino)imidazole ribonucleotide mutase activity"/>
    <property type="evidence" value="ECO:0007669"/>
    <property type="project" value="UniProtKB-UniRule"/>
</dbReference>
<evidence type="ECO:0000313" key="7">
    <source>
        <dbReference type="EMBL" id="SFE46977.1"/>
    </source>
</evidence>
<evidence type="ECO:0000256" key="2">
    <source>
        <dbReference type="ARBA" id="ARBA00023235"/>
    </source>
</evidence>
<dbReference type="InterPro" id="IPR024694">
    <property type="entry name" value="PurE_prokaryotes"/>
</dbReference>
<feature type="binding site" evidence="3 5">
    <location>
        <position position="39"/>
    </location>
    <ligand>
        <name>substrate</name>
    </ligand>
</feature>
<comment type="function">
    <text evidence="3 4">Catalyzes the conversion of N5-carboxyaminoimidazole ribonucleotide (N5-CAIR) to 4-carboxy-5-aminoimidazole ribonucleotide (CAIR).</text>
</comment>
<dbReference type="Proteomes" id="UP000198896">
    <property type="component" value="Unassembled WGS sequence"/>
</dbReference>
<dbReference type="AlphaFoldDB" id="A0A1I2ATD2"/>
<keyword evidence="2 3" id="KW-0413">Isomerase</keyword>
<reference evidence="7 8" key="1">
    <citation type="submission" date="2016-10" db="EMBL/GenBank/DDBJ databases">
        <authorList>
            <person name="de Groot N.N."/>
        </authorList>
    </citation>
    <scope>NUCLEOTIDE SEQUENCE [LARGE SCALE GENOMIC DNA]</scope>
    <source>
        <strain evidence="7 8">DSM 9236</strain>
    </source>
</reference>
<dbReference type="PANTHER" id="PTHR23046:SF2">
    <property type="entry name" value="PHOSPHORIBOSYLAMINOIMIDAZOLE CARBOXYLASE"/>
    <property type="match status" value="1"/>
</dbReference>
<keyword evidence="1 3" id="KW-0658">Purine biosynthesis</keyword>
<comment type="similarity">
    <text evidence="3">Belongs to the AIR carboxylase family. Class I subfamily.</text>
</comment>
<evidence type="ECO:0000313" key="8">
    <source>
        <dbReference type="Proteomes" id="UP000198896"/>
    </source>
</evidence>
<dbReference type="InterPro" id="IPR000031">
    <property type="entry name" value="PurE_dom"/>
</dbReference>
<feature type="binding site" evidence="3 5">
    <location>
        <position position="36"/>
    </location>
    <ligand>
        <name>substrate</name>
    </ligand>
</feature>
<keyword evidence="8" id="KW-1185">Reference proteome</keyword>
<feature type="domain" description="PurE" evidence="6">
    <location>
        <begin position="28"/>
        <end position="177"/>
    </location>
</feature>
<comment type="pathway">
    <text evidence="3 4">Purine metabolism; IMP biosynthesis via de novo pathway; 5-amino-1-(5-phospho-D-ribosyl)imidazole-4-carboxylate from 5-amino-1-(5-phospho-D-ribosyl)imidazole (N5-CAIR route): step 2/2.</text>
</comment>
<dbReference type="SUPFAM" id="SSF52255">
    <property type="entry name" value="N5-CAIR mutase (phosphoribosylaminoimidazole carboxylase, PurE)"/>
    <property type="match status" value="1"/>
</dbReference>
<dbReference type="STRING" id="1123323.SAMN05216245_10718"/>
<dbReference type="PIRSF" id="PIRSF001338">
    <property type="entry name" value="AIR_carboxylase"/>
    <property type="match status" value="1"/>
</dbReference>
<sequence>MKKCCGVLCGLQNRIVQNWYTGKGENKMKVAIIMGSNSDWPILEPAEKTLKEFGVEVEVVVASAHRTPDQVHEFAAGARDRGVEAIIAAAGLAAHLGGVIAAYTTLPVIGIPISGGPLKGMDALLSFVQMPSGVPVATMAIDGAKNAAIFAVEILAGAHPELVEKLAAYRVKMQEEVAAKAAKLAAVRGE</sequence>
<dbReference type="InterPro" id="IPR033747">
    <property type="entry name" value="PurE_ClassI"/>
</dbReference>
<dbReference type="PANTHER" id="PTHR23046">
    <property type="entry name" value="PHOSPHORIBOSYLAMINOIMIDAZOLE CARBOXYLASE CATALYTIC SUBUNIT"/>
    <property type="match status" value="1"/>
</dbReference>
<comment type="catalytic activity">
    <reaction evidence="3 4">
        <text>5-carboxyamino-1-(5-phospho-D-ribosyl)imidazole + H(+) = 5-amino-1-(5-phospho-D-ribosyl)imidazole-4-carboxylate</text>
        <dbReference type="Rhea" id="RHEA:13193"/>
        <dbReference type="ChEBI" id="CHEBI:15378"/>
        <dbReference type="ChEBI" id="CHEBI:58730"/>
        <dbReference type="ChEBI" id="CHEBI:77657"/>
        <dbReference type="EC" id="5.4.99.18"/>
    </reaction>
</comment>
<evidence type="ECO:0000259" key="6">
    <source>
        <dbReference type="SMART" id="SM01001"/>
    </source>
</evidence>
<evidence type="ECO:0000256" key="5">
    <source>
        <dbReference type="PIRSR" id="PIRSR001338-1"/>
    </source>
</evidence>
<accession>A0A1I2ATD2</accession>
<dbReference type="Gene3D" id="3.40.50.1970">
    <property type="match status" value="1"/>
</dbReference>
<protein>
    <recommendedName>
        <fullName evidence="3 4">N5-carboxyaminoimidazole ribonucleotide mutase</fullName>
        <shortName evidence="3 4">N5-CAIR mutase</shortName>
        <ecNumber evidence="3 4">5.4.99.18</ecNumber>
    </recommendedName>
    <alternativeName>
        <fullName evidence="3">5-(carboxyamino)imidazole ribonucleotide mutase</fullName>
    </alternativeName>
</protein>
<dbReference type="HAMAP" id="MF_01929">
    <property type="entry name" value="PurE_classI"/>
    <property type="match status" value="1"/>
</dbReference>
<dbReference type="GO" id="GO:0006189">
    <property type="term" value="P:'de novo' IMP biosynthetic process"/>
    <property type="evidence" value="ECO:0007669"/>
    <property type="project" value="UniProtKB-UniRule"/>
</dbReference>
<proteinExistence type="inferred from homology"/>